<evidence type="ECO:0000256" key="5">
    <source>
        <dbReference type="ARBA" id="ARBA00023242"/>
    </source>
</evidence>
<dbReference type="InterPro" id="IPR017930">
    <property type="entry name" value="Myb_dom"/>
</dbReference>
<keyword evidence="3" id="KW-0238">DNA-binding</keyword>
<dbReference type="PROSITE" id="PS51294">
    <property type="entry name" value="HTH_MYB"/>
    <property type="match status" value="1"/>
</dbReference>
<reference evidence="12 13" key="1">
    <citation type="journal article" date="2018" name="Cell">
        <title>The Chara Genome: Secondary Complexity and Implications for Plant Terrestrialization.</title>
        <authorList>
            <person name="Nishiyama T."/>
            <person name="Sakayama H."/>
            <person name="Vries J.D."/>
            <person name="Buschmann H."/>
            <person name="Saint-Marcoux D."/>
            <person name="Ullrich K.K."/>
            <person name="Haas F.B."/>
            <person name="Vanderstraeten L."/>
            <person name="Becker D."/>
            <person name="Lang D."/>
            <person name="Vosolsobe S."/>
            <person name="Rombauts S."/>
            <person name="Wilhelmsson P.K.I."/>
            <person name="Janitza P."/>
            <person name="Kern R."/>
            <person name="Heyl A."/>
            <person name="Rumpler F."/>
            <person name="Villalobos L.I.A.C."/>
            <person name="Clay J.M."/>
            <person name="Skokan R."/>
            <person name="Toyoda A."/>
            <person name="Suzuki Y."/>
            <person name="Kagoshima H."/>
            <person name="Schijlen E."/>
            <person name="Tajeshwar N."/>
            <person name="Catarino B."/>
            <person name="Hetherington A.J."/>
            <person name="Saltykova A."/>
            <person name="Bonnot C."/>
            <person name="Breuninger H."/>
            <person name="Symeonidi A."/>
            <person name="Radhakrishnan G.V."/>
            <person name="Van Nieuwerburgh F."/>
            <person name="Deforce D."/>
            <person name="Chang C."/>
            <person name="Karol K.G."/>
            <person name="Hedrich R."/>
            <person name="Ulvskov P."/>
            <person name="Glockner G."/>
            <person name="Delwiche C.F."/>
            <person name="Petrasek J."/>
            <person name="Van de Peer Y."/>
            <person name="Friml J."/>
            <person name="Beilby M."/>
            <person name="Dolan L."/>
            <person name="Kohara Y."/>
            <person name="Sugano S."/>
            <person name="Fujiyama A."/>
            <person name="Delaux P.-M."/>
            <person name="Quint M."/>
            <person name="TheiBen G."/>
            <person name="Hagemann M."/>
            <person name="Harholt J."/>
            <person name="Dunand C."/>
            <person name="Zachgo S."/>
            <person name="Langdale J."/>
            <person name="Maumus F."/>
            <person name="Straeten D.V.D."/>
            <person name="Gould S.B."/>
            <person name="Rensing S.A."/>
        </authorList>
    </citation>
    <scope>NUCLEOTIDE SEQUENCE [LARGE SCALE GENOMIC DNA]</scope>
    <source>
        <strain evidence="12 13">S276</strain>
    </source>
</reference>
<dbReference type="PROSITE" id="PS50090">
    <property type="entry name" value="MYB_LIKE"/>
    <property type="match status" value="1"/>
</dbReference>
<evidence type="ECO:0000259" key="8">
    <source>
        <dbReference type="PROSITE" id="PS50090"/>
    </source>
</evidence>
<evidence type="ECO:0000256" key="6">
    <source>
        <dbReference type="PROSITE-ProRule" id="PRU00047"/>
    </source>
</evidence>
<dbReference type="GO" id="GO:0006355">
    <property type="term" value="P:regulation of DNA-templated transcription"/>
    <property type="evidence" value="ECO:0007669"/>
    <property type="project" value="UniProtKB-ARBA"/>
</dbReference>
<feature type="domain" description="CCHC-type" evidence="9">
    <location>
        <begin position="3"/>
        <end position="20"/>
    </location>
</feature>
<evidence type="ECO:0000256" key="4">
    <source>
        <dbReference type="ARBA" id="ARBA00023163"/>
    </source>
</evidence>
<evidence type="ECO:0000256" key="1">
    <source>
        <dbReference type="ARBA" id="ARBA00004123"/>
    </source>
</evidence>
<keyword evidence="13" id="KW-1185">Reference proteome</keyword>
<dbReference type="CDD" id="cd00167">
    <property type="entry name" value="SANT"/>
    <property type="match status" value="1"/>
</dbReference>
<feature type="compositionally biased region" description="Basic residues" evidence="7">
    <location>
        <begin position="456"/>
        <end position="467"/>
    </location>
</feature>
<keyword evidence="6" id="KW-0863">Zinc-finger</keyword>
<dbReference type="InterPro" id="IPR001005">
    <property type="entry name" value="SANT/Myb"/>
</dbReference>
<evidence type="ECO:0000256" key="2">
    <source>
        <dbReference type="ARBA" id="ARBA00023015"/>
    </source>
</evidence>
<dbReference type="Pfam" id="PF00249">
    <property type="entry name" value="Myb_DNA-binding"/>
    <property type="match status" value="1"/>
</dbReference>
<keyword evidence="5" id="KW-0539">Nucleus</keyword>
<organism evidence="12 13">
    <name type="scientific">Chara braunii</name>
    <name type="common">Braun's stonewort</name>
    <dbReference type="NCBI Taxonomy" id="69332"/>
    <lineage>
        <taxon>Eukaryota</taxon>
        <taxon>Viridiplantae</taxon>
        <taxon>Streptophyta</taxon>
        <taxon>Charophyceae</taxon>
        <taxon>Charales</taxon>
        <taxon>Characeae</taxon>
        <taxon>Chara</taxon>
    </lineage>
</organism>
<feature type="region of interest" description="Disordered" evidence="7">
    <location>
        <begin position="1"/>
        <end position="20"/>
    </location>
</feature>
<dbReference type="Proteomes" id="UP000265515">
    <property type="component" value="Unassembled WGS sequence"/>
</dbReference>
<evidence type="ECO:0000259" key="10">
    <source>
        <dbReference type="PROSITE" id="PS51293"/>
    </source>
</evidence>
<dbReference type="PANTHER" id="PTHR44191:SF62">
    <property type="entry name" value="OS04G0341900 PROTEIN"/>
    <property type="match status" value="1"/>
</dbReference>
<keyword evidence="6" id="KW-0862">Zinc</keyword>
<feature type="region of interest" description="Disordered" evidence="7">
    <location>
        <begin position="454"/>
        <end position="488"/>
    </location>
</feature>
<comment type="caution">
    <text evidence="12">The sequence shown here is derived from an EMBL/GenBank/DDBJ whole genome shotgun (WGS) entry which is preliminary data.</text>
</comment>
<sequence>MTRRCSHCGHNGHNSRTCPDRGVRLFGVRLTENAMRKSVSTGNLNSYPNGNQSSTPDNSEGAAPPDGYVSDGLVQTSTNARERKKGVPWTEEEHRMFLLGLQKLGKGDWRGISRNYVQTRTPTQVASHAQKYFIRQSNLNKRKRRSSLFDIVTDGMPLVHVVGVGGAAVGSAGGAGNGSTDENVGRRTQTSSSSSPPPTAVPLHHLSHTAGGFQHHHHPSFFDPARSHSFPVAMPAFPLDPQFLHHMLAAAAATMPPQPSASGPVGDMNPAVAAGPAVTVSSSTAGQRDAVVVTLAAPGPGAAGEHTIVPMRSCSSASPPCPSGCEQQKSLMCSRSDGSSEESRNQQPQHQQEGQDQQRDGGGAVAESGRRPESPSRQASAMGVTVVTGGAGGGGACGGGRGAPLTALALSRVLPSAVAGGNPPPPHRPSPAMTFHHFSVLPWPGLSPLGYGLQQHHPHALHHHGHPPSHPPTASRHQLPQQQHQECAAAGTVTVAARGAPHPPLPGAVVPSNSNSKICRPTACIPTSTVPIPETLGLSIPSHATSSNLSLSPPSAEASSSLTTLRLLEQPSTRHSAFHAKTSFSSASLTSSSQSAISVV</sequence>
<feature type="compositionally biased region" description="Low complexity" evidence="7">
    <location>
        <begin position="346"/>
        <end position="355"/>
    </location>
</feature>
<evidence type="ECO:0000313" key="13">
    <source>
        <dbReference type="Proteomes" id="UP000265515"/>
    </source>
</evidence>
<keyword evidence="6" id="KW-0479">Metal-binding</keyword>
<dbReference type="Gramene" id="GBG85691">
    <property type="protein sequence ID" value="GBG85691"/>
    <property type="gene ID" value="CBR_g40422"/>
</dbReference>
<dbReference type="InterPro" id="IPR052245">
    <property type="entry name" value="Plant_Stress_Dev_TF"/>
</dbReference>
<dbReference type="SUPFAM" id="SSF46689">
    <property type="entry name" value="Homeodomain-like"/>
    <property type="match status" value="1"/>
</dbReference>
<dbReference type="InterPro" id="IPR017884">
    <property type="entry name" value="SANT_dom"/>
</dbReference>
<feature type="region of interest" description="Disordered" evidence="7">
    <location>
        <begin position="314"/>
        <end position="381"/>
    </location>
</feature>
<feature type="domain" description="Myb-like" evidence="8">
    <location>
        <begin position="81"/>
        <end position="133"/>
    </location>
</feature>
<dbReference type="GO" id="GO:0003677">
    <property type="term" value="F:DNA binding"/>
    <property type="evidence" value="ECO:0007669"/>
    <property type="project" value="UniProtKB-KW"/>
</dbReference>
<dbReference type="PANTHER" id="PTHR44191">
    <property type="entry name" value="TRANSCRIPTION FACTOR KUA1"/>
    <property type="match status" value="1"/>
</dbReference>
<feature type="domain" description="SANT" evidence="10">
    <location>
        <begin position="89"/>
        <end position="137"/>
    </location>
</feature>
<dbReference type="NCBIfam" id="TIGR01557">
    <property type="entry name" value="myb_SHAQKYF"/>
    <property type="match status" value="1"/>
</dbReference>
<accession>A0A388LTU7</accession>
<feature type="compositionally biased region" description="Polar residues" evidence="7">
    <location>
        <begin position="39"/>
        <end position="58"/>
    </location>
</feature>
<feature type="domain" description="HTH myb-type" evidence="11">
    <location>
        <begin position="81"/>
        <end position="137"/>
    </location>
</feature>
<feature type="region of interest" description="Disordered" evidence="7">
    <location>
        <begin position="39"/>
        <end position="87"/>
    </location>
</feature>
<feature type="compositionally biased region" description="Polar residues" evidence="7">
    <location>
        <begin position="475"/>
        <end position="485"/>
    </location>
</feature>
<feature type="compositionally biased region" description="Polar residues" evidence="7">
    <location>
        <begin position="180"/>
        <end position="190"/>
    </location>
</feature>
<dbReference type="AlphaFoldDB" id="A0A388LTU7"/>
<dbReference type="Gramene" id="GBG85692">
    <property type="protein sequence ID" value="GBG85692"/>
    <property type="gene ID" value="CBR_g40422"/>
</dbReference>
<evidence type="ECO:0000259" key="11">
    <source>
        <dbReference type="PROSITE" id="PS51294"/>
    </source>
</evidence>
<name>A0A388LTU7_CHABU</name>
<dbReference type="OrthoDB" id="118550at2759"/>
<dbReference type="Gene3D" id="1.10.10.60">
    <property type="entry name" value="Homeodomain-like"/>
    <property type="match status" value="1"/>
</dbReference>
<evidence type="ECO:0000313" key="12">
    <source>
        <dbReference type="EMBL" id="GBG85691.1"/>
    </source>
</evidence>
<gene>
    <name evidence="12" type="ORF">CBR_g40422</name>
</gene>
<dbReference type="InterPro" id="IPR006447">
    <property type="entry name" value="Myb_dom_plants"/>
</dbReference>
<dbReference type="SMART" id="SM00717">
    <property type="entry name" value="SANT"/>
    <property type="match status" value="1"/>
</dbReference>
<dbReference type="InterPro" id="IPR001878">
    <property type="entry name" value="Znf_CCHC"/>
</dbReference>
<keyword evidence="2" id="KW-0805">Transcription regulation</keyword>
<feature type="compositionally biased region" description="Polar residues" evidence="7">
    <location>
        <begin position="326"/>
        <end position="337"/>
    </location>
</feature>
<dbReference type="GO" id="GO:0005634">
    <property type="term" value="C:nucleus"/>
    <property type="evidence" value="ECO:0007669"/>
    <property type="project" value="UniProtKB-SubCell"/>
</dbReference>
<dbReference type="InterPro" id="IPR009057">
    <property type="entry name" value="Homeodomain-like_sf"/>
</dbReference>
<feature type="region of interest" description="Disordered" evidence="7">
    <location>
        <begin position="171"/>
        <end position="220"/>
    </location>
</feature>
<dbReference type="STRING" id="69332.A0A388LTU7"/>
<keyword evidence="4" id="KW-0804">Transcription</keyword>
<protein>
    <recommendedName>
        <fullName evidence="14">MYB transcription factor</fullName>
    </recommendedName>
</protein>
<dbReference type="EMBL" id="BFEA01000530">
    <property type="protein sequence ID" value="GBG85692.1"/>
    <property type="molecule type" value="Genomic_DNA"/>
</dbReference>
<dbReference type="PROSITE" id="PS51293">
    <property type="entry name" value="SANT"/>
    <property type="match status" value="1"/>
</dbReference>
<dbReference type="FunFam" id="1.10.10.60:FF:000009">
    <property type="entry name" value="transcription factor MYB1R1"/>
    <property type="match status" value="1"/>
</dbReference>
<evidence type="ECO:0000259" key="9">
    <source>
        <dbReference type="PROSITE" id="PS50158"/>
    </source>
</evidence>
<dbReference type="GO" id="GO:0008270">
    <property type="term" value="F:zinc ion binding"/>
    <property type="evidence" value="ECO:0007669"/>
    <property type="project" value="UniProtKB-KW"/>
</dbReference>
<dbReference type="PROSITE" id="PS50158">
    <property type="entry name" value="ZF_CCHC"/>
    <property type="match status" value="1"/>
</dbReference>
<evidence type="ECO:0000256" key="3">
    <source>
        <dbReference type="ARBA" id="ARBA00023125"/>
    </source>
</evidence>
<evidence type="ECO:0008006" key="14">
    <source>
        <dbReference type="Google" id="ProtNLM"/>
    </source>
</evidence>
<evidence type="ECO:0000256" key="7">
    <source>
        <dbReference type="SAM" id="MobiDB-lite"/>
    </source>
</evidence>
<comment type="subcellular location">
    <subcellularLocation>
        <location evidence="1">Nucleus</location>
    </subcellularLocation>
</comment>
<dbReference type="EMBL" id="BFEA01000530">
    <property type="protein sequence ID" value="GBG85691.1"/>
    <property type="molecule type" value="Genomic_DNA"/>
</dbReference>
<proteinExistence type="predicted"/>